<dbReference type="RefSeq" id="WP_043057028.1">
    <property type="nucleotide sequence ID" value="NZ_LXEY01000011.1"/>
</dbReference>
<dbReference type="SUPFAM" id="SSF54631">
    <property type="entry name" value="CBS-domain pair"/>
    <property type="match status" value="1"/>
</dbReference>
<keyword evidence="5" id="KW-0129">CBS domain</keyword>
<dbReference type="PANTHER" id="PTHR43170:SF5">
    <property type="entry name" value="GMP REDUCTASE"/>
    <property type="match status" value="1"/>
</dbReference>
<dbReference type="OrthoDB" id="9805398at2"/>
<name>A0A1B7M1X5_9MICC</name>
<evidence type="ECO:0000256" key="7">
    <source>
        <dbReference type="PIRSR" id="PIRSR000130-3"/>
    </source>
</evidence>
<protein>
    <recommendedName>
        <fullName evidence="6">GMP reductase</fullName>
        <ecNumber evidence="6">1.7.1.7</ecNumber>
    </recommendedName>
    <alternativeName>
        <fullName evidence="6">Guanosine 5'-monophosphate reductase</fullName>
        <shortName evidence="6">GMPR</shortName>
    </alternativeName>
</protein>
<evidence type="ECO:0000259" key="9">
    <source>
        <dbReference type="Pfam" id="PF00478"/>
    </source>
</evidence>
<evidence type="ECO:0000256" key="1">
    <source>
        <dbReference type="ARBA" id="ARBA00022726"/>
    </source>
</evidence>
<comment type="pathway">
    <text evidence="6">Purine metabolism; IMP biosynthesis via salvage pathway.</text>
</comment>
<dbReference type="GO" id="GO:0005829">
    <property type="term" value="C:cytosol"/>
    <property type="evidence" value="ECO:0007669"/>
    <property type="project" value="TreeGrafter"/>
</dbReference>
<dbReference type="InterPro" id="IPR005990">
    <property type="entry name" value="IMP_DH"/>
</dbReference>
<keyword evidence="8" id="KW-0630">Potassium</keyword>
<dbReference type="EMBL" id="LXEY01000011">
    <property type="protein sequence ID" value="OAV62560.1"/>
    <property type="molecule type" value="Genomic_DNA"/>
</dbReference>
<dbReference type="Gene3D" id="3.20.20.70">
    <property type="entry name" value="Aldolase class I"/>
    <property type="match status" value="1"/>
</dbReference>
<dbReference type="NCBIfam" id="NF005869">
    <property type="entry name" value="PRK07807.1"/>
    <property type="match status" value="1"/>
</dbReference>
<dbReference type="InterPro" id="IPR046342">
    <property type="entry name" value="CBS_dom_sf"/>
</dbReference>
<keyword evidence="11" id="KW-1185">Reference proteome</keyword>
<sequence length="485" mass="51692">MRFLNPVSTDLTYSDVFLVPSCSEVGSRMSVDISSTDGTGTTIPVVSSNMSGVTGRRMVETVARRGGLGIFPQDTPLHLIQESIDWIKSRDTLFETPLHVGLDDRVLDVRHLAEKRNHPAVCVVDANQSLLGIVHNAETENIDQFASVQSLLREPLYTVAASDLKDLPAEARAKALRDLYMKMHDAQVNYAPVVDGTRLVGVLTLNGVLRSTIFTPATDAQGRLRVGAAVGVNADVAEHAEALVASGIDVIVVDTAHGHQEKMLTALRSLRDLPVPVVAGNVVSADGAHDLIEAGADIVKVGVGPGAMCTTRMMTAVGRPQFSAVYDCAQAAASHGKHVWADGGIKYPRDVALALAAGASQVMIGSWFAGTMESPGDMFMDRDGRKYKENFGMASARAVSARTAQDDAFARARKAFFEEGVSGSKMYVDPAHPSVEDLLDDITAGVRSSMTYAGAKNLAEFHERAVVGIQSAAGYEEGRPVASSW</sequence>
<evidence type="ECO:0000256" key="6">
    <source>
        <dbReference type="HAMAP-Rule" id="MF_02250"/>
    </source>
</evidence>
<dbReference type="GO" id="GO:0032264">
    <property type="term" value="P:IMP salvage"/>
    <property type="evidence" value="ECO:0007669"/>
    <property type="project" value="UniProtKB-UniRule"/>
</dbReference>
<dbReference type="Proteomes" id="UP000078292">
    <property type="component" value="Unassembled WGS sequence"/>
</dbReference>
<organism evidence="10 11">
    <name type="scientific">Enteractinococcus helveticum</name>
    <dbReference type="NCBI Taxonomy" id="1837282"/>
    <lineage>
        <taxon>Bacteria</taxon>
        <taxon>Bacillati</taxon>
        <taxon>Actinomycetota</taxon>
        <taxon>Actinomycetes</taxon>
        <taxon>Micrococcales</taxon>
        <taxon>Micrococcaceae</taxon>
    </lineage>
</organism>
<feature type="binding site" evidence="6">
    <location>
        <begin position="254"/>
        <end position="256"/>
    </location>
    <ligand>
        <name>NADP(+)</name>
        <dbReference type="ChEBI" id="CHEBI:58349"/>
    </ligand>
</feature>
<dbReference type="SUPFAM" id="SSF51412">
    <property type="entry name" value="Inosine monophosphate dehydrogenase (IMPDH)"/>
    <property type="match status" value="1"/>
</dbReference>
<evidence type="ECO:0000256" key="5">
    <source>
        <dbReference type="ARBA" id="ARBA00023122"/>
    </source>
</evidence>
<dbReference type="GO" id="GO:0003938">
    <property type="term" value="F:IMP dehydrogenase activity"/>
    <property type="evidence" value="ECO:0007669"/>
    <property type="project" value="InterPro"/>
</dbReference>
<dbReference type="InterPro" id="IPR050139">
    <property type="entry name" value="GMP_reductase"/>
</dbReference>
<comment type="caution">
    <text evidence="10">The sequence shown here is derived from an EMBL/GenBank/DDBJ whole genome shotgun (WGS) entry which is preliminary data.</text>
</comment>
<comment type="cofactor">
    <cofactor evidence="6">
        <name>a monovalent cation</name>
        <dbReference type="ChEBI" id="CHEBI:60242"/>
    </cofactor>
</comment>
<dbReference type="PANTHER" id="PTHR43170">
    <property type="entry name" value="GMP REDUCTASE"/>
    <property type="match status" value="1"/>
</dbReference>
<gene>
    <name evidence="6" type="primary">guaB1</name>
    <name evidence="10" type="ORF">A6F49_06375</name>
</gene>
<keyword evidence="2" id="KW-0677">Repeat</keyword>
<dbReference type="STRING" id="1837282.A6F49_06375"/>
<dbReference type="EC" id="1.7.1.7" evidence="6"/>
<feature type="binding site" evidence="6">
    <location>
        <begin position="302"/>
        <end position="304"/>
    </location>
    <ligand>
        <name>NADP(+)</name>
        <dbReference type="ChEBI" id="CHEBI:58349"/>
    </ligand>
</feature>
<dbReference type="HAMAP" id="MF_02250">
    <property type="entry name" value="GMPR_GuaB1"/>
    <property type="match status" value="1"/>
</dbReference>
<accession>A0A1B7M1X5</accession>
<evidence type="ECO:0000256" key="4">
    <source>
        <dbReference type="ARBA" id="ARBA00023002"/>
    </source>
</evidence>
<feature type="domain" description="IMP dehydrogenase/GMP reductase" evidence="9">
    <location>
        <begin position="11"/>
        <end position="480"/>
    </location>
</feature>
<keyword evidence="4 6" id="KW-0560">Oxidoreductase</keyword>
<feature type="binding site" description="in other chain" evidence="8">
    <location>
        <position position="306"/>
    </location>
    <ligand>
        <name>K(+)</name>
        <dbReference type="ChEBI" id="CHEBI:29103"/>
        <note>ligand shared between two tetrameric partners</note>
    </ligand>
</feature>
<dbReference type="NCBIfam" id="TIGR01303">
    <property type="entry name" value="IMP_DH_rel_1"/>
    <property type="match status" value="1"/>
</dbReference>
<dbReference type="CDD" id="cd00381">
    <property type="entry name" value="IMPDH"/>
    <property type="match status" value="1"/>
</dbReference>
<dbReference type="GO" id="GO:0003920">
    <property type="term" value="F:GMP reductase activity"/>
    <property type="evidence" value="ECO:0007669"/>
    <property type="project" value="UniProtKB-UniRule"/>
</dbReference>
<keyword evidence="1 6" id="KW-0660">Purine salvage</keyword>
<keyword evidence="7" id="KW-0520">NAD</keyword>
<proteinExistence type="inferred from homology"/>
<feature type="active site" description="Thioimidate intermediate" evidence="6">
    <location>
        <position position="309"/>
    </location>
</feature>
<dbReference type="PIRSF" id="PIRSF000130">
    <property type="entry name" value="IMPDH"/>
    <property type="match status" value="1"/>
</dbReference>
<dbReference type="InterPro" id="IPR013785">
    <property type="entry name" value="Aldolase_TIM"/>
</dbReference>
<comment type="function">
    <text evidence="6">Involved in the purine-salvage pathway. Catalyzes the NADPH-dependent conversion of GMP to IMP.</text>
</comment>
<dbReference type="AlphaFoldDB" id="A0A1B7M1X5"/>
<evidence type="ECO:0000313" key="11">
    <source>
        <dbReference type="Proteomes" id="UP000078292"/>
    </source>
</evidence>
<comment type="catalytic activity">
    <reaction evidence="6">
        <text>IMP + NH4(+) + NADP(+) = GMP + NADPH + 2 H(+)</text>
        <dbReference type="Rhea" id="RHEA:17185"/>
        <dbReference type="ChEBI" id="CHEBI:15378"/>
        <dbReference type="ChEBI" id="CHEBI:28938"/>
        <dbReference type="ChEBI" id="CHEBI:57783"/>
        <dbReference type="ChEBI" id="CHEBI:58053"/>
        <dbReference type="ChEBI" id="CHEBI:58115"/>
        <dbReference type="ChEBI" id="CHEBI:58349"/>
        <dbReference type="EC" id="1.7.1.7"/>
    </reaction>
</comment>
<comment type="similarity">
    <text evidence="6">Belongs to the IMPDH/GMPR family. GuaB1 subfamily.</text>
</comment>
<dbReference type="InterPro" id="IPR005991">
    <property type="entry name" value="GUAB1"/>
</dbReference>
<dbReference type="SMART" id="SM01240">
    <property type="entry name" value="IMPDH"/>
    <property type="match status" value="1"/>
</dbReference>
<dbReference type="InterPro" id="IPR001093">
    <property type="entry name" value="IMP_DH_GMPRt"/>
</dbReference>
<keyword evidence="3 6" id="KW-0521">NADP</keyword>
<dbReference type="FunFam" id="3.20.20.70:FF:000424">
    <property type="entry name" value="Inosine-5'-monophosphate dehydrogenase 2"/>
    <property type="match status" value="1"/>
</dbReference>
<evidence type="ECO:0000256" key="3">
    <source>
        <dbReference type="ARBA" id="ARBA00022857"/>
    </source>
</evidence>
<feature type="binding site" description="in other chain" evidence="8">
    <location>
        <position position="309"/>
    </location>
    <ligand>
        <name>K(+)</name>
        <dbReference type="ChEBI" id="CHEBI:29103"/>
        <note>ligand shared between two tetrameric partners</note>
    </ligand>
</feature>
<evidence type="ECO:0000313" key="10">
    <source>
        <dbReference type="EMBL" id="OAV62560.1"/>
    </source>
</evidence>
<evidence type="ECO:0000256" key="8">
    <source>
        <dbReference type="PIRSR" id="PIRSR000130-4"/>
    </source>
</evidence>
<feature type="binding site" evidence="7">
    <location>
        <begin position="254"/>
        <end position="256"/>
    </location>
    <ligand>
        <name>NAD(+)</name>
        <dbReference type="ChEBI" id="CHEBI:57540"/>
    </ligand>
</feature>
<dbReference type="CDD" id="cd02205">
    <property type="entry name" value="CBS_pair_SF"/>
    <property type="match status" value="1"/>
</dbReference>
<dbReference type="Pfam" id="PF00478">
    <property type="entry name" value="IMPDH"/>
    <property type="match status" value="1"/>
</dbReference>
<evidence type="ECO:0000256" key="2">
    <source>
        <dbReference type="ARBA" id="ARBA00022737"/>
    </source>
</evidence>
<feature type="binding site" description="in other chain" evidence="8">
    <location>
        <position position="304"/>
    </location>
    <ligand>
        <name>K(+)</name>
        <dbReference type="ChEBI" id="CHEBI:29103"/>
        <note>ligand shared between two tetrameric partners</note>
    </ligand>
</feature>
<reference evidence="10 11" key="1">
    <citation type="submission" date="2016-04" db="EMBL/GenBank/DDBJ databases">
        <title>First whole genome shotgun sequence of the bacterium Enteractinococcus sp. strain UASWS1574.</title>
        <authorList>
            <person name="Crovadore J."/>
            <person name="Chablais R."/>
            <person name="Lefort F."/>
        </authorList>
    </citation>
    <scope>NUCLEOTIDE SEQUENCE [LARGE SCALE GENOMIC DNA]</scope>
    <source>
        <strain evidence="10 11">UASWS1574</strain>
    </source>
</reference>
<feature type="binding site" evidence="7">
    <location>
        <begin position="302"/>
        <end position="304"/>
    </location>
    <ligand>
        <name>NAD(+)</name>
        <dbReference type="ChEBI" id="CHEBI:57540"/>
    </ligand>
</feature>
<dbReference type="GO" id="GO:0006166">
    <property type="term" value="P:purine ribonucleoside salvage"/>
    <property type="evidence" value="ECO:0007669"/>
    <property type="project" value="UniProtKB-KW"/>
</dbReference>